<dbReference type="GO" id="GO:0017057">
    <property type="term" value="F:6-phosphogluconolactonase activity"/>
    <property type="evidence" value="ECO:0007669"/>
    <property type="project" value="TreeGrafter"/>
</dbReference>
<gene>
    <name evidence="4" type="ORF">HHU12_02765</name>
</gene>
<dbReference type="AlphaFoldDB" id="A0A7X9P0Q7"/>
<dbReference type="EMBL" id="JABANE010000005">
    <property type="protein sequence ID" value="NME66877.1"/>
    <property type="molecule type" value="Genomic_DNA"/>
</dbReference>
<dbReference type="InterPro" id="IPR015943">
    <property type="entry name" value="WD40/YVTN_repeat-like_dom_sf"/>
</dbReference>
<feature type="signal peptide" evidence="3">
    <location>
        <begin position="1"/>
        <end position="19"/>
    </location>
</feature>
<keyword evidence="2" id="KW-0313">Glucose metabolism</keyword>
<dbReference type="InterPro" id="IPR050282">
    <property type="entry name" value="Cycloisomerase_2"/>
</dbReference>
<protein>
    <submittedName>
        <fullName evidence="4">Lactonase family protein</fullName>
    </submittedName>
</protein>
<evidence type="ECO:0000313" key="5">
    <source>
        <dbReference type="Proteomes" id="UP000576082"/>
    </source>
</evidence>
<dbReference type="Gene3D" id="2.130.10.10">
    <property type="entry name" value="YVTN repeat-like/Quinoprotein amine dehydrogenase"/>
    <property type="match status" value="1"/>
</dbReference>
<dbReference type="RefSeq" id="WP_169654783.1">
    <property type="nucleotide sequence ID" value="NZ_JABANE010000005.1"/>
</dbReference>
<reference evidence="4 5" key="1">
    <citation type="submission" date="2020-04" db="EMBL/GenBank/DDBJ databases">
        <title>Flammeovirga sp. SR4, a novel species isolated from seawater.</title>
        <authorList>
            <person name="Wang X."/>
        </authorList>
    </citation>
    <scope>NUCLEOTIDE SEQUENCE [LARGE SCALE GENOMIC DNA]</scope>
    <source>
        <strain evidence="4 5">ATCC 23126</strain>
    </source>
</reference>
<evidence type="ECO:0000256" key="2">
    <source>
        <dbReference type="ARBA" id="ARBA00022526"/>
    </source>
</evidence>
<keyword evidence="2" id="KW-0119">Carbohydrate metabolism</keyword>
<sequence length="367" mass="40515">MKKILIASLVYLLFNPVFAQQNFYVGTYTSTTSEGIYKMHIDAKNEKLVLDGVAAKSDQPSYLAFSKDHQFVVAVNENSDNKLPGKDGQVSLFKVDKATGDLTFVNQVNSGGAHPCHVSLDDQNNVFVANYSGGNVGVFKIKDGLLEKKSDLIQYEGKGPQTNRQEAAHAHFSNYIAAKERVYTVDLGSDKVHEYKVVDGKLEETNTIAITAGGGPRHLIWSKGGKFLYVLNELSCTVASYTMSESGFVLKEELSTLPADFDKSKLNTCAAIKVSKDGKYLYASNRGHNSIVTYKIDQKTGKLTNLGYTKIHGDSPRDFSISPKQDFVVVSNQQSNNVVLFKRNKKTGALEYKNEVKVPLPVNVVFW</sequence>
<dbReference type="Proteomes" id="UP000576082">
    <property type="component" value="Unassembled WGS sequence"/>
</dbReference>
<dbReference type="PANTHER" id="PTHR30344:SF1">
    <property type="entry name" value="6-PHOSPHOGLUCONOLACTONASE"/>
    <property type="match status" value="1"/>
</dbReference>
<dbReference type="InterPro" id="IPR019405">
    <property type="entry name" value="Lactonase_7-beta_prop"/>
</dbReference>
<evidence type="ECO:0000256" key="1">
    <source>
        <dbReference type="ARBA" id="ARBA00005564"/>
    </source>
</evidence>
<dbReference type="Pfam" id="PF10282">
    <property type="entry name" value="Lactonase"/>
    <property type="match status" value="1"/>
</dbReference>
<dbReference type="GO" id="GO:0006006">
    <property type="term" value="P:glucose metabolic process"/>
    <property type="evidence" value="ECO:0007669"/>
    <property type="project" value="UniProtKB-KW"/>
</dbReference>
<comment type="similarity">
    <text evidence="1">Belongs to the cycloisomerase 2 family.</text>
</comment>
<evidence type="ECO:0000256" key="3">
    <source>
        <dbReference type="SAM" id="SignalP"/>
    </source>
</evidence>
<dbReference type="PANTHER" id="PTHR30344">
    <property type="entry name" value="6-PHOSPHOGLUCONOLACTONASE-RELATED"/>
    <property type="match status" value="1"/>
</dbReference>
<feature type="chain" id="PRO_5031038500" evidence="3">
    <location>
        <begin position="20"/>
        <end position="367"/>
    </location>
</feature>
<name>A0A7X9P0Q7_9BACT</name>
<dbReference type="GO" id="GO:0005829">
    <property type="term" value="C:cytosol"/>
    <property type="evidence" value="ECO:0007669"/>
    <property type="project" value="TreeGrafter"/>
</dbReference>
<evidence type="ECO:0000313" key="4">
    <source>
        <dbReference type="EMBL" id="NME66877.1"/>
    </source>
</evidence>
<dbReference type="InterPro" id="IPR011048">
    <property type="entry name" value="Haem_d1_sf"/>
</dbReference>
<dbReference type="SUPFAM" id="SSF51004">
    <property type="entry name" value="C-terminal (heme d1) domain of cytochrome cd1-nitrite reductase"/>
    <property type="match status" value="1"/>
</dbReference>
<keyword evidence="3" id="KW-0732">Signal</keyword>
<organism evidence="4 5">
    <name type="scientific">Flammeovirga aprica JL-4</name>
    <dbReference type="NCBI Taxonomy" id="694437"/>
    <lineage>
        <taxon>Bacteria</taxon>
        <taxon>Pseudomonadati</taxon>
        <taxon>Bacteroidota</taxon>
        <taxon>Cytophagia</taxon>
        <taxon>Cytophagales</taxon>
        <taxon>Flammeovirgaceae</taxon>
        <taxon>Flammeovirga</taxon>
    </lineage>
</organism>
<keyword evidence="5" id="KW-1185">Reference proteome</keyword>
<proteinExistence type="inferred from homology"/>
<comment type="caution">
    <text evidence="4">The sequence shown here is derived from an EMBL/GenBank/DDBJ whole genome shotgun (WGS) entry which is preliminary data.</text>
</comment>
<accession>A0A7X9P0Q7</accession>